<evidence type="ECO:0000256" key="3">
    <source>
        <dbReference type="ARBA" id="ARBA00022840"/>
    </source>
</evidence>
<keyword evidence="1 6" id="KW-0436">Ligase</keyword>
<dbReference type="PANTHER" id="PTHR43024:SF1">
    <property type="entry name" value="UDP-N-ACETYLMURAMOYL-TRIPEPTIDE--D-ALANYL-D-ALANINE LIGASE"/>
    <property type="match status" value="1"/>
</dbReference>
<proteinExistence type="predicted"/>
<keyword evidence="2" id="KW-0547">Nucleotide-binding</keyword>
<dbReference type="Gene3D" id="3.40.1390.10">
    <property type="entry name" value="MurE/MurF, N-terminal domain"/>
    <property type="match status" value="1"/>
</dbReference>
<dbReference type="PANTHER" id="PTHR43024">
    <property type="entry name" value="UDP-N-ACETYLMURAMOYL-TRIPEPTIDE--D-ALANYL-D-ALANINE LIGASE"/>
    <property type="match status" value="1"/>
</dbReference>
<dbReference type="GO" id="GO:0016881">
    <property type="term" value="F:acid-amino acid ligase activity"/>
    <property type="evidence" value="ECO:0007669"/>
    <property type="project" value="InterPro"/>
</dbReference>
<dbReference type="InterPro" id="IPR036565">
    <property type="entry name" value="Mur-like_cat_sf"/>
</dbReference>
<dbReference type="InterPro" id="IPR035911">
    <property type="entry name" value="MurE/MurF_N"/>
</dbReference>
<evidence type="ECO:0000313" key="6">
    <source>
        <dbReference type="EMBL" id="XAJ81068.1"/>
    </source>
</evidence>
<feature type="domain" description="Mur ligase N-terminal catalytic" evidence="4">
    <location>
        <begin position="24"/>
        <end position="71"/>
    </location>
</feature>
<reference evidence="6" key="1">
    <citation type="submission" date="2024-06" db="EMBL/GenBank/DDBJ databases">
        <title>Unveiling Genomic Reduction in Obligate Endosymbionts Buchnera of Aphids: Insights from Phylogenomic Comparative Analysis with Novel Genome Data and Co-obligate Endosymbionts.</title>
        <authorList>
            <person name="Lu C."/>
            <person name="Zou T."/>
            <person name="Liu Q."/>
            <person name="Huang X."/>
        </authorList>
    </citation>
    <scope>NUCLEOTIDE SEQUENCE</scope>
    <source>
        <strain evidence="6">Aphau13</strain>
    </source>
</reference>
<evidence type="ECO:0000256" key="1">
    <source>
        <dbReference type="ARBA" id="ARBA00022598"/>
    </source>
</evidence>
<dbReference type="Pfam" id="PF01225">
    <property type="entry name" value="Mur_ligase"/>
    <property type="match status" value="1"/>
</dbReference>
<evidence type="ECO:0000259" key="4">
    <source>
        <dbReference type="Pfam" id="PF01225"/>
    </source>
</evidence>
<keyword evidence="3" id="KW-0067">ATP-binding</keyword>
<name>A0AAU6W7P7_9GAMM</name>
<dbReference type="InterPro" id="IPR013221">
    <property type="entry name" value="Mur_ligase_cen"/>
</dbReference>
<dbReference type="InterPro" id="IPR000713">
    <property type="entry name" value="Mur_ligase_N"/>
</dbReference>
<dbReference type="Pfam" id="PF08245">
    <property type="entry name" value="Mur_ligase_M"/>
    <property type="match status" value="1"/>
</dbReference>
<dbReference type="SUPFAM" id="SSF53623">
    <property type="entry name" value="MurD-like peptide ligases, catalytic domain"/>
    <property type="match status" value="1"/>
</dbReference>
<dbReference type="Gene3D" id="3.40.1190.10">
    <property type="entry name" value="Mur-like, catalytic domain"/>
    <property type="match status" value="1"/>
</dbReference>
<dbReference type="InterPro" id="IPR051046">
    <property type="entry name" value="MurCDEF_CellWall_CoF430Synth"/>
</dbReference>
<evidence type="ECO:0000256" key="2">
    <source>
        <dbReference type="ARBA" id="ARBA00022741"/>
    </source>
</evidence>
<evidence type="ECO:0000259" key="5">
    <source>
        <dbReference type="Pfam" id="PF08245"/>
    </source>
</evidence>
<dbReference type="EMBL" id="CP135018">
    <property type="protein sequence ID" value="XAJ81068.1"/>
    <property type="molecule type" value="Genomic_DNA"/>
</dbReference>
<protein>
    <submittedName>
        <fullName evidence="6">Mur ligase family protein</fullName>
    </submittedName>
</protein>
<dbReference type="GO" id="GO:0005524">
    <property type="term" value="F:ATP binding"/>
    <property type="evidence" value="ECO:0007669"/>
    <property type="project" value="UniProtKB-KW"/>
</dbReference>
<gene>
    <name evidence="6" type="ORF">RJT31_01115</name>
</gene>
<sequence length="271" mass="30669">MIPVSLKKIASITNGVLYGKNKIINNISINTKKIAPNTLFIAIKGKKFDAHLFIQEAIEQGCSAIITNRHITSYISYIVVQDTTIALGKIAHWLRNIINLKILAITGSCGKTSVKEMTVSILKKNKNIIHSSKNENNHIGVPITLLKLKKTDKYGVIELGTNNPGEMHYLSKITQPNIALINNIYHSHLEGFRSLLGISKEKSEILSHLKNQGIVIINLDSNHLSQWIKKIQNKKIFYFSIKKKKKVIFLLLILKFMQIKHVLLCIHHLEK</sequence>
<feature type="domain" description="Mur ligase central" evidence="5">
    <location>
        <begin position="105"/>
        <end position="247"/>
    </location>
</feature>
<dbReference type="RefSeq" id="WP_348769549.1">
    <property type="nucleotide sequence ID" value="NZ_CP135018.1"/>
</dbReference>
<dbReference type="SUPFAM" id="SSF63418">
    <property type="entry name" value="MurE/MurF N-terminal domain"/>
    <property type="match status" value="1"/>
</dbReference>
<organism evidence="6">
    <name type="scientific">Buchnera aphidicola</name>
    <name type="common">Aphis aurantii</name>
    <dbReference type="NCBI Taxonomy" id="1470492"/>
    <lineage>
        <taxon>Bacteria</taxon>
        <taxon>Pseudomonadati</taxon>
        <taxon>Pseudomonadota</taxon>
        <taxon>Gammaproteobacteria</taxon>
        <taxon>Enterobacterales</taxon>
        <taxon>Erwiniaceae</taxon>
        <taxon>Buchnera</taxon>
    </lineage>
</organism>
<accession>A0AAU6W7P7</accession>
<dbReference type="AlphaFoldDB" id="A0AAU6W7P7"/>